<dbReference type="AlphaFoldDB" id="A0A813IC41"/>
<reference evidence="2" key="1">
    <citation type="submission" date="2021-02" db="EMBL/GenBank/DDBJ databases">
        <authorList>
            <person name="Dougan E. K."/>
            <person name="Rhodes N."/>
            <person name="Thang M."/>
            <person name="Chan C."/>
        </authorList>
    </citation>
    <scope>NUCLEOTIDE SEQUENCE</scope>
</reference>
<feature type="compositionally biased region" description="Basic and acidic residues" evidence="1">
    <location>
        <begin position="155"/>
        <end position="166"/>
    </location>
</feature>
<dbReference type="EMBL" id="CAJNNW010006663">
    <property type="protein sequence ID" value="CAE8648511.1"/>
    <property type="molecule type" value="Genomic_DNA"/>
</dbReference>
<protein>
    <submittedName>
        <fullName evidence="2">Uncharacterized protein</fullName>
    </submittedName>
</protein>
<sequence>AKIVSVFESCGLDGAKLLTFDNPGPLEMLLRKATNGETWVQQSIDALVCMLPEEAATATKKMGMDDDTREELAAAKEKSEQRRQRLEEEREEGGGRGGERGGERGGDRRDVAVTAVVTAVVTVAMTVAETVAETEAVEDDDRDQRGGGRSGGYQEKGKGRGKGDRREMQCNNCQGFGLLLAQPPPNELRFMFWNIDGLDEVGGAPGLAKRVLAVALEVARHRPLAVMLQEVIPPALEILAHDKVLGSHYEIVVPRDPPVPYFV</sequence>
<dbReference type="Proteomes" id="UP000626109">
    <property type="component" value="Unassembled WGS sequence"/>
</dbReference>
<feature type="region of interest" description="Disordered" evidence="1">
    <location>
        <begin position="134"/>
        <end position="166"/>
    </location>
</feature>
<accession>A0A813IC41</accession>
<gene>
    <name evidence="2" type="ORF">PGLA2088_LOCUS6626</name>
</gene>
<feature type="non-terminal residue" evidence="2">
    <location>
        <position position="263"/>
    </location>
</feature>
<name>A0A813IC41_POLGL</name>
<evidence type="ECO:0000313" key="3">
    <source>
        <dbReference type="Proteomes" id="UP000626109"/>
    </source>
</evidence>
<dbReference type="InterPro" id="IPR036691">
    <property type="entry name" value="Endo/exonu/phosph_ase_sf"/>
</dbReference>
<feature type="non-terminal residue" evidence="2">
    <location>
        <position position="1"/>
    </location>
</feature>
<organism evidence="2 3">
    <name type="scientific">Polarella glacialis</name>
    <name type="common">Dinoflagellate</name>
    <dbReference type="NCBI Taxonomy" id="89957"/>
    <lineage>
        <taxon>Eukaryota</taxon>
        <taxon>Sar</taxon>
        <taxon>Alveolata</taxon>
        <taxon>Dinophyceae</taxon>
        <taxon>Suessiales</taxon>
        <taxon>Suessiaceae</taxon>
        <taxon>Polarella</taxon>
    </lineage>
</organism>
<dbReference type="Gene3D" id="3.60.10.10">
    <property type="entry name" value="Endonuclease/exonuclease/phosphatase"/>
    <property type="match status" value="1"/>
</dbReference>
<comment type="caution">
    <text evidence="2">The sequence shown here is derived from an EMBL/GenBank/DDBJ whole genome shotgun (WGS) entry which is preliminary data.</text>
</comment>
<proteinExistence type="predicted"/>
<evidence type="ECO:0000313" key="2">
    <source>
        <dbReference type="EMBL" id="CAE8648511.1"/>
    </source>
</evidence>
<evidence type="ECO:0000256" key="1">
    <source>
        <dbReference type="SAM" id="MobiDB-lite"/>
    </source>
</evidence>
<feature type="region of interest" description="Disordered" evidence="1">
    <location>
        <begin position="75"/>
        <end position="109"/>
    </location>
</feature>